<dbReference type="Proteomes" id="UP000254968">
    <property type="component" value="Unassembled WGS sequence"/>
</dbReference>
<gene>
    <name evidence="2" type="ORF">NCTC13315_00234</name>
</gene>
<evidence type="ECO:0000313" key="2">
    <source>
        <dbReference type="EMBL" id="STX27727.1"/>
    </source>
</evidence>
<accession>A0A378HXU2</accession>
<dbReference type="EMBL" id="UGNV01000001">
    <property type="protein sequence ID" value="STX27727.1"/>
    <property type="molecule type" value="Genomic_DNA"/>
</dbReference>
<sequence>MAVIQAPTKEALMQAVAIADTPAAVDYLKQQLTKVFSKVKIEAMDKVLEKIAEYQTNVHMERGNRPDPWTGNTDTRTDFQNAQLNHGISALEKISPQLDEGNLKMDFAISDLAQLLRAFSLDNQPLSPEVASVIDKLFNAWLAEQDMVSKGSAIYEADASGKIKTDKQGNPIKADAEKIRQLIHDRDKGFDQFLNDKFSKLITDKNITASIQEHKYPAQKAQPAVAARPATPATPAAPATRPIERPAGTPQTPAGEPEAPDVTTPTTPNV</sequence>
<feature type="region of interest" description="Disordered" evidence="1">
    <location>
        <begin position="216"/>
        <end position="270"/>
    </location>
</feature>
<proteinExistence type="predicted"/>
<evidence type="ECO:0000313" key="3">
    <source>
        <dbReference type="Proteomes" id="UP000254968"/>
    </source>
</evidence>
<dbReference type="InterPro" id="IPR049927">
    <property type="entry name" value="DotY_N"/>
</dbReference>
<protein>
    <submittedName>
        <fullName evidence="2">Dot/Icm secretion system substrate</fullName>
    </submittedName>
</protein>
<feature type="compositionally biased region" description="Low complexity" evidence="1">
    <location>
        <begin position="218"/>
        <end position="247"/>
    </location>
</feature>
<dbReference type="RefSeq" id="WP_115301522.1">
    <property type="nucleotide sequence ID" value="NZ_CAAAHO010000003.1"/>
</dbReference>
<name>A0A378HXU2_9GAMM</name>
<dbReference type="InterPro" id="IPR056465">
    <property type="entry name" value="DotY"/>
</dbReference>
<dbReference type="CDD" id="cd22643">
    <property type="entry name" value="DotY_NTD"/>
    <property type="match status" value="1"/>
</dbReference>
<reference evidence="2 3" key="1">
    <citation type="submission" date="2018-06" db="EMBL/GenBank/DDBJ databases">
        <authorList>
            <consortium name="Pathogen Informatics"/>
            <person name="Doyle S."/>
        </authorList>
    </citation>
    <scope>NUCLEOTIDE SEQUENCE [LARGE SCALE GENOMIC DNA]</scope>
    <source>
        <strain evidence="2 3">NCTC13315</strain>
    </source>
</reference>
<evidence type="ECO:0000256" key="1">
    <source>
        <dbReference type="SAM" id="MobiDB-lite"/>
    </source>
</evidence>
<dbReference type="OrthoDB" id="5635174at2"/>
<dbReference type="Pfam" id="PF23131">
    <property type="entry name" value="DotY"/>
    <property type="match status" value="1"/>
</dbReference>
<dbReference type="AlphaFoldDB" id="A0A378HXU2"/>
<keyword evidence="3" id="KW-1185">Reference proteome</keyword>
<organism evidence="2 3">
    <name type="scientific">Legionella beliardensis</name>
    <dbReference type="NCBI Taxonomy" id="91822"/>
    <lineage>
        <taxon>Bacteria</taxon>
        <taxon>Pseudomonadati</taxon>
        <taxon>Pseudomonadota</taxon>
        <taxon>Gammaproteobacteria</taxon>
        <taxon>Legionellales</taxon>
        <taxon>Legionellaceae</taxon>
        <taxon>Legionella</taxon>
    </lineage>
</organism>